<keyword evidence="2 4" id="KW-0479">Metal-binding</keyword>
<sequence>MSRFSLWAGAAALACFSLGAQASDADKLALGKQLFLKGAVPACAVCHALNDAGAEGAVGPSLDELRPDAERVAKAVRNGIGVMPAYDKTLSAAQIEALALYVATVTKR</sequence>
<gene>
    <name evidence="7" type="ORF">C1704_03285</name>
</gene>
<comment type="caution">
    <text evidence="7">The sequence shown here is derived from an EMBL/GenBank/DDBJ whole genome shotgun (WGS) entry which is preliminary data.</text>
</comment>
<dbReference type="InterPro" id="IPR036909">
    <property type="entry name" value="Cyt_c-like_dom_sf"/>
</dbReference>
<evidence type="ECO:0000256" key="3">
    <source>
        <dbReference type="ARBA" id="ARBA00023004"/>
    </source>
</evidence>
<dbReference type="GO" id="GO:0046872">
    <property type="term" value="F:metal ion binding"/>
    <property type="evidence" value="ECO:0007669"/>
    <property type="project" value="UniProtKB-KW"/>
</dbReference>
<dbReference type="Pfam" id="PF13442">
    <property type="entry name" value="Cytochrome_CBB3"/>
    <property type="match status" value="1"/>
</dbReference>
<name>A0A2S5SWU4_9BURK</name>
<evidence type="ECO:0000259" key="6">
    <source>
        <dbReference type="PROSITE" id="PS51007"/>
    </source>
</evidence>
<dbReference type="EMBL" id="PSNX01000003">
    <property type="protein sequence ID" value="PPE67214.1"/>
    <property type="molecule type" value="Genomic_DNA"/>
</dbReference>
<feature type="domain" description="Cytochrome c" evidence="6">
    <location>
        <begin position="26"/>
        <end position="106"/>
    </location>
</feature>
<organism evidence="7 8">
    <name type="scientific">Caldimonas caldifontis</name>
    <dbReference type="NCBI Taxonomy" id="1452508"/>
    <lineage>
        <taxon>Bacteria</taxon>
        <taxon>Pseudomonadati</taxon>
        <taxon>Pseudomonadota</taxon>
        <taxon>Betaproteobacteria</taxon>
        <taxon>Burkholderiales</taxon>
        <taxon>Sphaerotilaceae</taxon>
        <taxon>Caldimonas</taxon>
    </lineage>
</organism>
<keyword evidence="1 4" id="KW-0349">Heme</keyword>
<evidence type="ECO:0000313" key="8">
    <source>
        <dbReference type="Proteomes" id="UP000238605"/>
    </source>
</evidence>
<keyword evidence="5" id="KW-0732">Signal</keyword>
<evidence type="ECO:0000313" key="7">
    <source>
        <dbReference type="EMBL" id="PPE67214.1"/>
    </source>
</evidence>
<keyword evidence="8" id="KW-1185">Reference proteome</keyword>
<dbReference type="AlphaFoldDB" id="A0A2S5SWU4"/>
<reference evidence="7 8" key="1">
    <citation type="submission" date="2018-02" db="EMBL/GenBank/DDBJ databases">
        <title>Reclassifiation of [Polyangium] brachysporum DSM 7029 as Guopingzhaonella breviflexa gen. nov., sp. nov., a member of the family Comamonadaceae.</title>
        <authorList>
            <person name="Tang B."/>
        </authorList>
    </citation>
    <scope>NUCLEOTIDE SEQUENCE [LARGE SCALE GENOMIC DNA]</scope>
    <source>
        <strain evidence="7 8">BCRC 80649</strain>
    </source>
</reference>
<accession>A0A2S5SWU4</accession>
<dbReference type="PROSITE" id="PS51257">
    <property type="entry name" value="PROKAR_LIPOPROTEIN"/>
    <property type="match status" value="1"/>
</dbReference>
<feature type="signal peptide" evidence="5">
    <location>
        <begin position="1"/>
        <end position="22"/>
    </location>
</feature>
<dbReference type="Proteomes" id="UP000238605">
    <property type="component" value="Unassembled WGS sequence"/>
</dbReference>
<proteinExistence type="predicted"/>
<dbReference type="Gene3D" id="1.10.760.10">
    <property type="entry name" value="Cytochrome c-like domain"/>
    <property type="match status" value="1"/>
</dbReference>
<feature type="chain" id="PRO_5015472476" evidence="5">
    <location>
        <begin position="23"/>
        <end position="108"/>
    </location>
</feature>
<evidence type="ECO:0000256" key="4">
    <source>
        <dbReference type="PROSITE-ProRule" id="PRU00433"/>
    </source>
</evidence>
<dbReference type="RefSeq" id="WP_104300984.1">
    <property type="nucleotide sequence ID" value="NZ_PSNX01000003.1"/>
</dbReference>
<dbReference type="PROSITE" id="PS51007">
    <property type="entry name" value="CYTC"/>
    <property type="match status" value="1"/>
</dbReference>
<dbReference type="GO" id="GO:0020037">
    <property type="term" value="F:heme binding"/>
    <property type="evidence" value="ECO:0007669"/>
    <property type="project" value="InterPro"/>
</dbReference>
<dbReference type="InterPro" id="IPR009056">
    <property type="entry name" value="Cyt_c-like_dom"/>
</dbReference>
<dbReference type="OrthoDB" id="9805828at2"/>
<evidence type="ECO:0000256" key="2">
    <source>
        <dbReference type="ARBA" id="ARBA00022723"/>
    </source>
</evidence>
<dbReference type="GO" id="GO:0009055">
    <property type="term" value="F:electron transfer activity"/>
    <property type="evidence" value="ECO:0007669"/>
    <property type="project" value="InterPro"/>
</dbReference>
<protein>
    <submittedName>
        <fullName evidence="7">Sulfide dehydrogenase</fullName>
    </submittedName>
</protein>
<evidence type="ECO:0000256" key="1">
    <source>
        <dbReference type="ARBA" id="ARBA00022617"/>
    </source>
</evidence>
<evidence type="ECO:0000256" key="5">
    <source>
        <dbReference type="SAM" id="SignalP"/>
    </source>
</evidence>
<dbReference type="SUPFAM" id="SSF46626">
    <property type="entry name" value="Cytochrome c"/>
    <property type="match status" value="1"/>
</dbReference>
<keyword evidence="3 4" id="KW-0408">Iron</keyword>